<dbReference type="AlphaFoldDB" id="A0A8H7CWQ5"/>
<proteinExistence type="predicted"/>
<comment type="caution">
    <text evidence="2">The sequence shown here is derived from an EMBL/GenBank/DDBJ whole genome shotgun (WGS) entry which is preliminary data.</text>
</comment>
<sequence>MDSQAESDEEFVVLSTSDCTESASYPSAQAGVLKSSAELFVKSIGILPSLLGARVTEFQGSGTSRTHIRKYSETIKRQIIDQRSITNYNCVINGGRGGSGGEGGDKGGDGGTGQGPTIYLGQSQAQEPSEFRTIPRGDVKLVREICLSTESGVVGRQSRGVGVRRTVYHAEIRGDPGTVTVAMYQGDSAEEEWRKDVAKYESIWDPRIMQLHGLVSGKGLYAMVFHAELIPYDQFFRRFQHSPILSTYIRGYCCTQFWEATCFISRVSWKPLLDCLDLPGWIQPRTGQLCLDLAQCGAALGSELPWWDAHVLRLESVSLDAPDSEDIIVSSLSKEQYHELCSRLSIAQHHCFQISTECPVGPGIFRTGSQYGTCVSITEPLQILPKEELHWHNYGNAPDELLPNSWIRYNFPQMFTLQLELNLWFPSYASYAIRKAWLAQANHILAELQELEHVEDYVCVDEVGFTLRIADMHHIPEGYLFVCPPQDFHTGTEPHATLYQWPACPAYWSLDPSGADRLSTEDTGILGFPTIHIETLICGYSWDCSVYQGLRQFHEGKGHDPESQEVARRLGYPLYEVLSDPVPFPAHEVQGPWSCEQDDPALCRSLGHYLYQYG</sequence>
<feature type="region of interest" description="Disordered" evidence="1">
    <location>
        <begin position="98"/>
        <end position="130"/>
    </location>
</feature>
<dbReference type="Proteomes" id="UP000623467">
    <property type="component" value="Unassembled WGS sequence"/>
</dbReference>
<evidence type="ECO:0000313" key="3">
    <source>
        <dbReference type="Proteomes" id="UP000623467"/>
    </source>
</evidence>
<keyword evidence="3" id="KW-1185">Reference proteome</keyword>
<dbReference type="OrthoDB" id="3063958at2759"/>
<accession>A0A8H7CWQ5</accession>
<evidence type="ECO:0000313" key="2">
    <source>
        <dbReference type="EMBL" id="KAF7353140.1"/>
    </source>
</evidence>
<protein>
    <submittedName>
        <fullName evidence="2">Uncharacterized protein</fullName>
    </submittedName>
</protein>
<gene>
    <name evidence="2" type="ORF">MSAN_01501500</name>
</gene>
<dbReference type="EMBL" id="JACAZH010000012">
    <property type="protein sequence ID" value="KAF7353140.1"/>
    <property type="molecule type" value="Genomic_DNA"/>
</dbReference>
<reference evidence="2" key="1">
    <citation type="submission" date="2020-05" db="EMBL/GenBank/DDBJ databases">
        <title>Mycena genomes resolve the evolution of fungal bioluminescence.</title>
        <authorList>
            <person name="Tsai I.J."/>
        </authorList>
    </citation>
    <scope>NUCLEOTIDE SEQUENCE</scope>
    <source>
        <strain evidence="2">160909Yilan</strain>
    </source>
</reference>
<name>A0A8H7CWQ5_9AGAR</name>
<organism evidence="2 3">
    <name type="scientific">Mycena sanguinolenta</name>
    <dbReference type="NCBI Taxonomy" id="230812"/>
    <lineage>
        <taxon>Eukaryota</taxon>
        <taxon>Fungi</taxon>
        <taxon>Dikarya</taxon>
        <taxon>Basidiomycota</taxon>
        <taxon>Agaricomycotina</taxon>
        <taxon>Agaricomycetes</taxon>
        <taxon>Agaricomycetidae</taxon>
        <taxon>Agaricales</taxon>
        <taxon>Marasmiineae</taxon>
        <taxon>Mycenaceae</taxon>
        <taxon>Mycena</taxon>
    </lineage>
</organism>
<evidence type="ECO:0000256" key="1">
    <source>
        <dbReference type="SAM" id="MobiDB-lite"/>
    </source>
</evidence>